<sequence length="169" mass="18945">MPINKDPSTPAPMIGKIGPYTVFMTPPSTPSPKPPPTTTTTTSSNESTLPVFDSPKKAASPPPPVQPPPQRIDKSVYSQQISDGSVLGFFKNAVNKVQNAHSSLDDHLARWLGLNQSKYQWALDDYYETKGLVSLRFLVWCFCRSVIICYVNLEPYDMQHRDQHMFIFA</sequence>
<feature type="region of interest" description="Disordered" evidence="1">
    <location>
        <begin position="1"/>
        <end position="72"/>
    </location>
</feature>
<comment type="caution">
    <text evidence="2">The sequence shown here is derived from an EMBL/GenBank/DDBJ whole genome shotgun (WGS) entry which is preliminary data.</text>
</comment>
<proteinExistence type="predicted"/>
<keyword evidence="3" id="KW-1185">Reference proteome</keyword>
<evidence type="ECO:0000256" key="1">
    <source>
        <dbReference type="SAM" id="MobiDB-lite"/>
    </source>
</evidence>
<gene>
    <name evidence="2" type="ORF">SADUNF_Sadunf18G0072700</name>
</gene>
<protein>
    <recommendedName>
        <fullName evidence="4">Hydroxyproline-rich glycoprotein family protein</fullName>
    </recommendedName>
</protein>
<feature type="compositionally biased region" description="Pro residues" evidence="1">
    <location>
        <begin position="60"/>
        <end position="70"/>
    </location>
</feature>
<dbReference type="OrthoDB" id="45963at2759"/>
<reference evidence="2 3" key="1">
    <citation type="submission" date="2020-10" db="EMBL/GenBank/DDBJ databases">
        <title>Plant Genome Project.</title>
        <authorList>
            <person name="Zhang R.-G."/>
        </authorList>
    </citation>
    <scope>NUCLEOTIDE SEQUENCE [LARGE SCALE GENOMIC DNA]</scope>
    <source>
        <strain evidence="2">FAFU-HL-1</strain>
        <tissue evidence="2">Leaf</tissue>
    </source>
</reference>
<evidence type="ECO:0008006" key="4">
    <source>
        <dbReference type="Google" id="ProtNLM"/>
    </source>
</evidence>
<dbReference type="EMBL" id="JADGMS010000018">
    <property type="protein sequence ID" value="KAF9662615.1"/>
    <property type="molecule type" value="Genomic_DNA"/>
</dbReference>
<dbReference type="AlphaFoldDB" id="A0A835MDW8"/>
<evidence type="ECO:0000313" key="3">
    <source>
        <dbReference type="Proteomes" id="UP000657918"/>
    </source>
</evidence>
<accession>A0A835MDW8</accession>
<dbReference type="PANTHER" id="PTHR37376">
    <property type="entry name" value="EXPRESSED PROTEIN"/>
    <property type="match status" value="1"/>
</dbReference>
<dbReference type="Proteomes" id="UP000657918">
    <property type="component" value="Unassembled WGS sequence"/>
</dbReference>
<feature type="compositionally biased region" description="Pro residues" evidence="1">
    <location>
        <begin position="27"/>
        <end position="37"/>
    </location>
</feature>
<dbReference type="PANTHER" id="PTHR37376:SF1">
    <property type="entry name" value="EXPRESSED PROTEIN"/>
    <property type="match status" value="1"/>
</dbReference>
<name>A0A835MDW8_9ROSI</name>
<evidence type="ECO:0000313" key="2">
    <source>
        <dbReference type="EMBL" id="KAF9662615.1"/>
    </source>
</evidence>
<organism evidence="2 3">
    <name type="scientific">Salix dunnii</name>
    <dbReference type="NCBI Taxonomy" id="1413687"/>
    <lineage>
        <taxon>Eukaryota</taxon>
        <taxon>Viridiplantae</taxon>
        <taxon>Streptophyta</taxon>
        <taxon>Embryophyta</taxon>
        <taxon>Tracheophyta</taxon>
        <taxon>Spermatophyta</taxon>
        <taxon>Magnoliopsida</taxon>
        <taxon>eudicotyledons</taxon>
        <taxon>Gunneridae</taxon>
        <taxon>Pentapetalae</taxon>
        <taxon>rosids</taxon>
        <taxon>fabids</taxon>
        <taxon>Malpighiales</taxon>
        <taxon>Salicaceae</taxon>
        <taxon>Saliceae</taxon>
        <taxon>Salix</taxon>
    </lineage>
</organism>